<reference evidence="1" key="1">
    <citation type="submission" date="2022-06" db="EMBL/GenBank/DDBJ databases">
        <title>Complete genome sequences of two strains of the flax pathogen Septoria linicola.</title>
        <authorList>
            <person name="Lapalu N."/>
            <person name="Simon A."/>
            <person name="Demenou B."/>
            <person name="Paumier D."/>
            <person name="Guillot M.-P."/>
            <person name="Gout L."/>
            <person name="Valade R."/>
        </authorList>
    </citation>
    <scope>NUCLEOTIDE SEQUENCE</scope>
    <source>
        <strain evidence="1">SE15195</strain>
    </source>
</reference>
<organism evidence="1 2">
    <name type="scientific">Septoria linicola</name>
    <dbReference type="NCBI Taxonomy" id="215465"/>
    <lineage>
        <taxon>Eukaryota</taxon>
        <taxon>Fungi</taxon>
        <taxon>Dikarya</taxon>
        <taxon>Ascomycota</taxon>
        <taxon>Pezizomycotina</taxon>
        <taxon>Dothideomycetes</taxon>
        <taxon>Dothideomycetidae</taxon>
        <taxon>Mycosphaerellales</taxon>
        <taxon>Mycosphaerellaceae</taxon>
        <taxon>Septoria</taxon>
    </lineage>
</organism>
<evidence type="ECO:0000313" key="1">
    <source>
        <dbReference type="EMBL" id="USW59004.1"/>
    </source>
</evidence>
<keyword evidence="2" id="KW-1185">Reference proteome</keyword>
<proteinExistence type="predicted"/>
<accession>A0A9Q9B151</accession>
<protein>
    <submittedName>
        <fullName evidence="1">Uncharacterized protein</fullName>
    </submittedName>
</protein>
<dbReference type="Proteomes" id="UP001056384">
    <property type="component" value="Chromosome 12"/>
</dbReference>
<dbReference type="AlphaFoldDB" id="A0A9Q9B151"/>
<evidence type="ECO:0000313" key="2">
    <source>
        <dbReference type="Proteomes" id="UP001056384"/>
    </source>
</evidence>
<name>A0A9Q9B151_9PEZI</name>
<gene>
    <name evidence="1" type="ORF">Slin15195_G123230</name>
</gene>
<dbReference type="EMBL" id="CP099429">
    <property type="protein sequence ID" value="USW59004.1"/>
    <property type="molecule type" value="Genomic_DNA"/>
</dbReference>
<sequence>MPVKAVPATSAEGQYLSTRAATEKETDAQVKDRLKAVTGFKGTAEKWQTHYNIAIETARWLPRTILLGHLSCSTMSSTTKEPTIGLPETQ</sequence>